<evidence type="ECO:0000256" key="3">
    <source>
        <dbReference type="ARBA" id="ARBA00022692"/>
    </source>
</evidence>
<dbReference type="EMBL" id="CP035807">
    <property type="protein sequence ID" value="QEN05721.1"/>
    <property type="molecule type" value="Genomic_DNA"/>
</dbReference>
<name>A0A5C1QDR1_9SPIO</name>
<evidence type="ECO:0000256" key="1">
    <source>
        <dbReference type="ARBA" id="ARBA00004651"/>
    </source>
</evidence>
<feature type="transmembrane region" description="Helical" evidence="6">
    <location>
        <begin position="339"/>
        <end position="364"/>
    </location>
</feature>
<dbReference type="InterPro" id="IPR052159">
    <property type="entry name" value="Competence_DNA_uptake"/>
</dbReference>
<feature type="transmembrane region" description="Helical" evidence="6">
    <location>
        <begin position="251"/>
        <end position="277"/>
    </location>
</feature>
<feature type="domain" description="ComEC/Rec2-related protein" evidence="7">
    <location>
        <begin position="191"/>
        <end position="414"/>
    </location>
</feature>
<dbReference type="AlphaFoldDB" id="A0A5C1QDR1"/>
<reference evidence="8 9" key="2">
    <citation type="submission" date="2019-09" db="EMBL/GenBank/DDBJ databases">
        <title>Complete Genome Sequence and Methylome Analysis of free living Spirochaetas.</title>
        <authorList>
            <person name="Leshcheva N."/>
            <person name="Mikheeva N."/>
        </authorList>
    </citation>
    <scope>NUCLEOTIDE SEQUENCE [LARGE SCALE GENOMIC DNA]</scope>
    <source>
        <strain evidence="8 9">P</strain>
    </source>
</reference>
<keyword evidence="9" id="KW-1185">Reference proteome</keyword>
<feature type="transmembrane region" description="Helical" evidence="6">
    <location>
        <begin position="284"/>
        <end position="302"/>
    </location>
</feature>
<dbReference type="KEGG" id="sper:EW093_13695"/>
<evidence type="ECO:0000259" key="7">
    <source>
        <dbReference type="Pfam" id="PF03772"/>
    </source>
</evidence>
<feature type="transmembrane region" description="Helical" evidence="6">
    <location>
        <begin position="49"/>
        <end position="67"/>
    </location>
</feature>
<keyword evidence="5 6" id="KW-0472">Membrane</keyword>
<evidence type="ECO:0000313" key="8">
    <source>
        <dbReference type="EMBL" id="QEN05721.1"/>
    </source>
</evidence>
<dbReference type="Pfam" id="PF03772">
    <property type="entry name" value="Competence"/>
    <property type="match status" value="1"/>
</dbReference>
<dbReference type="NCBIfam" id="TIGR00360">
    <property type="entry name" value="ComEC_N-term"/>
    <property type="match status" value="1"/>
</dbReference>
<dbReference type="InterPro" id="IPR004477">
    <property type="entry name" value="ComEC_N"/>
</dbReference>
<evidence type="ECO:0000256" key="5">
    <source>
        <dbReference type="ARBA" id="ARBA00023136"/>
    </source>
</evidence>
<proteinExistence type="predicted"/>
<dbReference type="Proteomes" id="UP000323824">
    <property type="component" value="Chromosome"/>
</dbReference>
<dbReference type="PANTHER" id="PTHR30619">
    <property type="entry name" value="DNA INTERNALIZATION/COMPETENCE PROTEIN COMEC/REC2"/>
    <property type="match status" value="1"/>
</dbReference>
<feature type="transmembrane region" description="Helical" evidence="6">
    <location>
        <begin position="12"/>
        <end position="43"/>
    </location>
</feature>
<dbReference type="OrthoDB" id="9761531at2"/>
<organism evidence="8 9">
    <name type="scientific">Thiospirochaeta perfilievii</name>
    <dbReference type="NCBI Taxonomy" id="252967"/>
    <lineage>
        <taxon>Bacteria</taxon>
        <taxon>Pseudomonadati</taxon>
        <taxon>Spirochaetota</taxon>
        <taxon>Spirochaetia</taxon>
        <taxon>Spirochaetales</taxon>
        <taxon>Spirochaetaceae</taxon>
        <taxon>Thiospirochaeta</taxon>
    </lineage>
</organism>
<keyword evidence="3 6" id="KW-0812">Transmembrane</keyword>
<keyword evidence="4 6" id="KW-1133">Transmembrane helix</keyword>
<dbReference type="GO" id="GO:0005886">
    <property type="term" value="C:plasma membrane"/>
    <property type="evidence" value="ECO:0007669"/>
    <property type="project" value="UniProtKB-SubCell"/>
</dbReference>
<evidence type="ECO:0000256" key="6">
    <source>
        <dbReference type="SAM" id="Phobius"/>
    </source>
</evidence>
<sequence length="461" mass="52366">MNREIFSPLSIGVVTIWVIMSFKIFISYYILLIIFSVLISLYTIYKVKLYYNVIIIIIALFIGVFSVNRVKIESKYNYIPTLRNSITSVDVTVIKDSIPVSGGYLSSGLVFRVNSRQHSIIANSKVTIFSKNSLYIGQIFRDIDVKFKDDSAFINIKDHGEFKYESSYYKFRSKILNGLIGRTSSPLLIALITGNKSLLDLDIIELFRKNGCSHILALSGFHVGVITVIIILFLRVFIWGNSIYILSSLTLILYLLFVGPTASLIRSILMFIIASIFKIKQQRISIYKILIISFYIILIFIPREFETLSFKLSYLALFGIVVLGPELDKLFIFKKIPKVVRVPFTTSLSALISTSIVIIPVFGVLYPSGLFVSILITPIITLFMWTGVLSLIVPKLDSVVKILEKSIFYLLDFFSKGDLELNCDINSLLIPLILASIPVILVILKIYRRADARRFNLKFKL</sequence>
<protein>
    <submittedName>
        <fullName evidence="8">ComEC/Rec2 family competence protein</fullName>
    </submittedName>
</protein>
<gene>
    <name evidence="8" type="ORF">EW093_13695</name>
</gene>
<dbReference type="PANTHER" id="PTHR30619:SF7">
    <property type="entry name" value="BETA-LACTAMASE DOMAIN PROTEIN"/>
    <property type="match status" value="1"/>
</dbReference>
<reference evidence="8 9" key="1">
    <citation type="submission" date="2019-02" db="EMBL/GenBank/DDBJ databases">
        <authorList>
            <person name="Fomenkov A."/>
            <person name="Dubinina G."/>
            <person name="Grabovich M."/>
            <person name="Vincze T."/>
            <person name="Roberts R.J."/>
        </authorList>
    </citation>
    <scope>NUCLEOTIDE SEQUENCE [LARGE SCALE GENOMIC DNA]</scope>
    <source>
        <strain evidence="8 9">P</strain>
    </source>
</reference>
<keyword evidence="2" id="KW-1003">Cell membrane</keyword>
<feature type="transmembrane region" description="Helical" evidence="6">
    <location>
        <begin position="428"/>
        <end position="447"/>
    </location>
</feature>
<feature type="transmembrane region" description="Helical" evidence="6">
    <location>
        <begin position="370"/>
        <end position="392"/>
    </location>
</feature>
<evidence type="ECO:0000256" key="2">
    <source>
        <dbReference type="ARBA" id="ARBA00022475"/>
    </source>
</evidence>
<feature type="transmembrane region" description="Helical" evidence="6">
    <location>
        <begin position="215"/>
        <end position="239"/>
    </location>
</feature>
<evidence type="ECO:0000256" key="4">
    <source>
        <dbReference type="ARBA" id="ARBA00022989"/>
    </source>
</evidence>
<dbReference type="RefSeq" id="WP_149568955.1">
    <property type="nucleotide sequence ID" value="NZ_CP035807.1"/>
</dbReference>
<accession>A0A5C1QDR1</accession>
<evidence type="ECO:0000313" key="9">
    <source>
        <dbReference type="Proteomes" id="UP000323824"/>
    </source>
</evidence>
<comment type="subcellular location">
    <subcellularLocation>
        <location evidence="1">Cell membrane</location>
        <topology evidence="1">Multi-pass membrane protein</topology>
    </subcellularLocation>
</comment>